<dbReference type="SUPFAM" id="SSF56112">
    <property type="entry name" value="Protein kinase-like (PK-like)"/>
    <property type="match status" value="1"/>
</dbReference>
<dbReference type="OrthoDB" id="9942861at2759"/>
<dbReference type="InterPro" id="IPR011989">
    <property type="entry name" value="ARM-like"/>
</dbReference>
<dbReference type="EMBL" id="SUNJ01012181">
    <property type="protein sequence ID" value="TPP58266.1"/>
    <property type="molecule type" value="Genomic_DNA"/>
</dbReference>
<sequence length="749" mass="85038">MGNGPSELQAQPIYPLLLQGEVLIDQTFMHNVTIHHTTQHAYSKFRIIKFTHVDRGNEGRVKLKNRSMLQFCLEKKFQLNDLLKSACLPSKCRHPSVLCIYKHLLDPTTSSLYLVAEPSLPLSLLIKHCNFDDVLLGIRSLLAALDFVHRNLSLSHNNLRLSSIFLTSQSQWKLSGFEFSQPFSEMNKEITELLEFLLHDGDNLLAASAYHRNYPYCYDIYSFSRLTTKLIAECLGSDCPLFASFLQVLHRSCMHPQPKVRIAPAQLLSHPIFHQPLLTATTFLEDYMTHTDEEKAEFFNTFRDKIAQHLRPELLCEKILPKCFDCTIFLDPPSETFISQLLHPYPEDQVNLTDQQSSTRRGLFSYSIFQRYVCPLLIGKFRLHERLTRLILLQHFSGYGHLLQECELKDTILQEVCLGVFDLYDPLSSLSLRTLGDLSTRLGAALTLNTLREIESRLRRENKFPPISTKSLTADWPRAALFPEAAPKISRLQRELPLSEKRTPGGMNGTGLSLAQLASFSAEYNPDSNPQLMFSTETDDEDGDDGYSQKSRQPFSLRGNAHKIKQSNVVRAESTVGSIPCQLILNGCTSTEPDCDANESDERVLVEKSDADAVQTDLPSTTSGEKPHGLRMFENQNKITEEEQQIEQLLNAMEPKWTTRQHQLSSVSPLNRPKPDHVKQLLNAMEPKWTTRQHQLSSVSPLNRPKPDHVKNEQDANIPQINRLTICDTEIHSDTTFAGTGDSNKIEVT</sequence>
<comment type="similarity">
    <text evidence="1">Belongs to the protein kinase superfamily.</text>
</comment>
<proteinExistence type="inferred from homology"/>
<dbReference type="Gene3D" id="1.25.10.10">
    <property type="entry name" value="Leucine-rich Repeat Variant"/>
    <property type="match status" value="1"/>
</dbReference>
<dbReference type="PANTHER" id="PTHR12984">
    <property type="entry name" value="SCY1-RELATED S/T PROTEIN KINASE-LIKE"/>
    <property type="match status" value="1"/>
</dbReference>
<dbReference type="PANTHER" id="PTHR12984:SF15">
    <property type="entry name" value="PROTEIN-ASSOCIATING WITH THE CARBOXYL-TERMINAL DOMAIN OF EZRIN"/>
    <property type="match status" value="1"/>
</dbReference>
<protein>
    <recommendedName>
        <fullName evidence="3">Protein kinase domain-containing protein</fullName>
    </recommendedName>
</protein>
<comment type="caution">
    <text evidence="4">The sequence shown here is derived from an EMBL/GenBank/DDBJ whole genome shotgun (WGS) entry which is preliminary data.</text>
</comment>
<keyword evidence="5" id="KW-1185">Reference proteome</keyword>
<accession>A0A504YCR6</accession>
<dbReference type="InterPro" id="IPR011009">
    <property type="entry name" value="Kinase-like_dom_sf"/>
</dbReference>
<feature type="compositionally biased region" description="Basic and acidic residues" evidence="2">
    <location>
        <begin position="705"/>
        <end position="714"/>
    </location>
</feature>
<feature type="domain" description="Protein kinase" evidence="3">
    <location>
        <begin position="47"/>
        <end position="273"/>
    </location>
</feature>
<evidence type="ECO:0000256" key="1">
    <source>
        <dbReference type="ARBA" id="ARBA00038349"/>
    </source>
</evidence>
<name>A0A504YCR6_FASGI</name>
<evidence type="ECO:0000313" key="5">
    <source>
        <dbReference type="Proteomes" id="UP000316759"/>
    </source>
</evidence>
<feature type="region of interest" description="Disordered" evidence="2">
    <location>
        <begin position="610"/>
        <end position="629"/>
    </location>
</feature>
<feature type="region of interest" description="Disordered" evidence="2">
    <location>
        <begin position="690"/>
        <end position="717"/>
    </location>
</feature>
<reference evidence="4 5" key="1">
    <citation type="submission" date="2019-04" db="EMBL/GenBank/DDBJ databases">
        <title>Annotation for the trematode Fasciola gigantica.</title>
        <authorList>
            <person name="Choi Y.-J."/>
        </authorList>
    </citation>
    <scope>NUCLEOTIDE SEQUENCE [LARGE SCALE GENOMIC DNA]</scope>
    <source>
        <strain evidence="4">Uganda_cow_1</strain>
    </source>
</reference>
<dbReference type="InterPro" id="IPR051177">
    <property type="entry name" value="CIK-Related_Protein"/>
</dbReference>
<dbReference type="AlphaFoldDB" id="A0A504YCR6"/>
<dbReference type="Gene3D" id="1.10.510.10">
    <property type="entry name" value="Transferase(Phosphotransferase) domain 1"/>
    <property type="match status" value="1"/>
</dbReference>
<evidence type="ECO:0000256" key="2">
    <source>
        <dbReference type="SAM" id="MobiDB-lite"/>
    </source>
</evidence>
<feature type="region of interest" description="Disordered" evidence="2">
    <location>
        <begin position="525"/>
        <end position="559"/>
    </location>
</feature>
<organism evidence="4 5">
    <name type="scientific">Fasciola gigantica</name>
    <name type="common">Giant liver fluke</name>
    <dbReference type="NCBI Taxonomy" id="46835"/>
    <lineage>
        <taxon>Eukaryota</taxon>
        <taxon>Metazoa</taxon>
        <taxon>Spiralia</taxon>
        <taxon>Lophotrochozoa</taxon>
        <taxon>Platyhelminthes</taxon>
        <taxon>Trematoda</taxon>
        <taxon>Digenea</taxon>
        <taxon>Plagiorchiida</taxon>
        <taxon>Echinostomata</taxon>
        <taxon>Echinostomatoidea</taxon>
        <taxon>Fasciolidae</taxon>
        <taxon>Fasciola</taxon>
    </lineage>
</organism>
<evidence type="ECO:0000259" key="3">
    <source>
        <dbReference type="PROSITE" id="PS50011"/>
    </source>
</evidence>
<dbReference type="GO" id="GO:0005524">
    <property type="term" value="F:ATP binding"/>
    <property type="evidence" value="ECO:0007669"/>
    <property type="project" value="InterPro"/>
</dbReference>
<dbReference type="PROSITE" id="PS50011">
    <property type="entry name" value="PROTEIN_KINASE_DOM"/>
    <property type="match status" value="1"/>
</dbReference>
<gene>
    <name evidence="4" type="ORF">FGIG_05535</name>
</gene>
<dbReference type="GO" id="GO:0004672">
    <property type="term" value="F:protein kinase activity"/>
    <property type="evidence" value="ECO:0007669"/>
    <property type="project" value="InterPro"/>
</dbReference>
<dbReference type="Proteomes" id="UP000316759">
    <property type="component" value="Unassembled WGS sequence"/>
</dbReference>
<feature type="compositionally biased region" description="Polar residues" evidence="2">
    <location>
        <begin position="690"/>
        <end position="701"/>
    </location>
</feature>
<dbReference type="STRING" id="46835.A0A504YCR6"/>
<feature type="compositionally biased region" description="Polar residues" evidence="2">
    <location>
        <begin position="526"/>
        <end position="535"/>
    </location>
</feature>
<evidence type="ECO:0000313" key="4">
    <source>
        <dbReference type="EMBL" id="TPP58266.1"/>
    </source>
</evidence>
<dbReference type="InterPro" id="IPR000719">
    <property type="entry name" value="Prot_kinase_dom"/>
</dbReference>